<evidence type="ECO:0000313" key="1">
    <source>
        <dbReference type="EMBL" id="KDO85953.1"/>
    </source>
</evidence>
<dbReference type="CDD" id="cd10527">
    <property type="entry name" value="SET_LSMT"/>
    <property type="match status" value="1"/>
</dbReference>
<keyword evidence="2" id="KW-1185">Reference proteome</keyword>
<evidence type="ECO:0000313" key="2">
    <source>
        <dbReference type="Proteomes" id="UP000027120"/>
    </source>
</evidence>
<proteinExistence type="predicted"/>
<dbReference type="InterPro" id="IPR046341">
    <property type="entry name" value="SET_dom_sf"/>
</dbReference>
<gene>
    <name evidence="1" type="ORF">CISIN_1g008178mg</name>
</gene>
<dbReference type="PANTHER" id="PTHR13271">
    <property type="entry name" value="UNCHARACTERIZED PUTATIVE METHYLTRANSFERASE"/>
    <property type="match status" value="1"/>
</dbReference>
<dbReference type="Gene3D" id="3.90.1410.10">
    <property type="entry name" value="set domain protein methyltransferase, domain 1"/>
    <property type="match status" value="1"/>
</dbReference>
<dbReference type="Proteomes" id="UP000027120">
    <property type="component" value="Unassembled WGS sequence"/>
</dbReference>
<dbReference type="EMBL" id="KK784873">
    <property type="protein sequence ID" value="KDO85953.1"/>
    <property type="molecule type" value="Genomic_DNA"/>
</dbReference>
<reference evidence="1 2" key="1">
    <citation type="submission" date="2014-04" db="EMBL/GenBank/DDBJ databases">
        <authorList>
            <consortium name="International Citrus Genome Consortium"/>
            <person name="Gmitter F."/>
            <person name="Chen C."/>
            <person name="Farmerie W."/>
            <person name="Harkins T."/>
            <person name="Desany B."/>
            <person name="Mohiuddin M."/>
            <person name="Kodira C."/>
            <person name="Borodovsky M."/>
            <person name="Lomsadze A."/>
            <person name="Burns P."/>
            <person name="Jenkins J."/>
            <person name="Prochnik S."/>
            <person name="Shu S."/>
            <person name="Chapman J."/>
            <person name="Pitluck S."/>
            <person name="Schmutz J."/>
            <person name="Rokhsar D."/>
        </authorList>
    </citation>
    <scope>NUCLEOTIDE SEQUENCE</scope>
</reference>
<organism evidence="1 2">
    <name type="scientific">Citrus sinensis</name>
    <name type="common">Sweet orange</name>
    <name type="synonym">Citrus aurantium var. sinensis</name>
    <dbReference type="NCBI Taxonomy" id="2711"/>
    <lineage>
        <taxon>Eukaryota</taxon>
        <taxon>Viridiplantae</taxon>
        <taxon>Streptophyta</taxon>
        <taxon>Embryophyta</taxon>
        <taxon>Tracheophyta</taxon>
        <taxon>Spermatophyta</taxon>
        <taxon>Magnoliopsida</taxon>
        <taxon>eudicotyledons</taxon>
        <taxon>Gunneridae</taxon>
        <taxon>Pentapetalae</taxon>
        <taxon>rosids</taxon>
        <taxon>malvids</taxon>
        <taxon>Sapindales</taxon>
        <taxon>Rutaceae</taxon>
        <taxon>Aurantioideae</taxon>
        <taxon>Citrus</taxon>
    </lineage>
</organism>
<dbReference type="PaxDb" id="2711-XP_006490989.1"/>
<dbReference type="AlphaFoldDB" id="A0A067H1T5"/>
<dbReference type="PANTHER" id="PTHR13271:SF55">
    <property type="entry name" value="SET DOMAIN-CONTAINING PROTEIN"/>
    <property type="match status" value="1"/>
</dbReference>
<sequence length="575" mass="64767">MEISTEAKLEPFLQWLQVNKVELRGCKIKYSDESKGFGIFSSNEFSDGVLLVVPLDLAITPMRVLQDPLIGPECRAMFEDGEVDDRFLMILFLTVERLRKNSSWKPYLDMLPTTFGNPLWFTDDELLELKGTTLYRATELQKQNLLTLYDDKVKDLVKKLLVLDGDSESEVSFEDFLWANSIFWTRALNIPLPHSYVFPQNQEDLNKYDSINNSAELSNDHNSRGELINGLNDIKNEAQRVNSQVNGATSTLTSTQGETLWIEGLVPGIDFCNHDLKAAATWEVDGTGLITGVPFSMYLLSVERSSFHSEKEISISYGNKGNEELLYLYGFVIDNNPDDYLMIHYPAEAIHSIPLSDSKALLLEEQKAQLRCLLPKSLLEHGFFAAGHPKDGNNDNKLEVDRISSFSWSGQRRMPSYLNKLVFPENFLTALRTIAMQEDEISKVSSLLEELVGSGGERQPSDAEVRAAVWETCGDSGALQLLVDLLQAKLTELEESSGTEDYDSELLLKSCITESQGQHASCENNSSEETNGWTQHKMSRKTWSSIVYRRGQKELALLFLKEAEHALQLALTEGN</sequence>
<dbReference type="GO" id="GO:0016279">
    <property type="term" value="F:protein-lysine N-methyltransferase activity"/>
    <property type="evidence" value="ECO:0000318"/>
    <property type="project" value="GO_Central"/>
</dbReference>
<dbReference type="InterPro" id="IPR050600">
    <property type="entry name" value="SETD3_SETD6_MTase"/>
</dbReference>
<accession>A0A067H1T5</accession>
<dbReference type="SUPFAM" id="SSF82199">
    <property type="entry name" value="SET domain"/>
    <property type="match status" value="1"/>
</dbReference>
<dbReference type="eggNOG" id="KOG1337">
    <property type="taxonomic scope" value="Eukaryota"/>
</dbReference>
<name>A0A067H1T5_CITSI</name>
<protein>
    <submittedName>
        <fullName evidence="1">Uncharacterized protein</fullName>
    </submittedName>
</protein>